<name>A0A919P5K1_9CELL</name>
<dbReference type="InterPro" id="IPR051172">
    <property type="entry name" value="Chlamydia_OmcB"/>
</dbReference>
<dbReference type="InterPro" id="IPR047589">
    <property type="entry name" value="DUF11_rpt"/>
</dbReference>
<sequence length="2898" mass="292057">MRRTAVAAALVLVGIVLGPVQAAMAVPGIELSKSAPGQALAGEPITFTLTLTNPDTNPDAVPEFNASFRDTLPPGLTYVPGSTTPSGAGDPVIVTDPVTGAQTLTWANVADMEVGGSVTLTFQAQPDPAVYPVGSVVPNTADGYASTDPFVAPQFDADGALVPGTATETSSDSSTTTTISALEVTKSEPSPEGELLRGVHDETTVYTLTVRGSDAGPTTGLVLTDHLPAQLEFLGCGGVDSSSAPEYPGAPSLAATPAVADCPTPVSVTTVVNPPPDGTTTYPAGTYTRVQWAVPDLPAGGTFTVRYAAGVPLFANAAWPAGTDPAGLGQVANLDNNTGPSTRETTTEQAATNTARVTGTYGGPLAPGADPATADDTTHTVQVEDVRMRKAVSPTVFTAGRIATYTVTVDSSEYVSADDVVLHDVVPDGLCPLGAPGTNYESGGIAECDGVAPGPSTPYASVAEHADGTFDLTFAPLALGIDDTAVVTYQARMLSTYLGGPLGGDPTAVGDAFTNHVDLTATTTPDPATGQTGTEQVLDDSSATLSSSGALVDKLVAPRSLSGGTCPTSLADYGEPGDPGLPAAETSYREGDLACFALRVDFSDETQTRNPVVADFLPPAMEYVDGSAVEADEASGAPFTVQATPSTVIFDIGTVVGDARFAAAGAVFAVVLQARVVESAPGTTAEVQPNLLKGTGDNSAGQSQAFRDELDVLIGPIAPLSLVKGVESVDQPPNGPNGVNSDVDGVDVRLGSTATFRIDVTHDGTPGAADGYAVDGVDVWDVLPPQVRCAQVSDVVPDPRIPVPAVVTCTDPGDAGHPTFAGGSTHSLLRVDYVVDQGGDLAAQSTLPGQTLTTLYDLTIPPPARVGTVYDNTAYVHSYQATTNVDATPTTFYPQDNIDADVPAADQTAPAASDPSDVVVPSPVADKSVATGIDETNNDAPSQATLGEELAYRYGVTIPASTSVYDGSLTDRLPAGIVQDGPATLLFHPDAGNSATAPVPAGITIDTSTGTVTFPELYTNGTTVDQRFEVVLPVRVTTAALQPTQNALDATNTARFDSLESPGGSALAPATASATVNLRQPQPLLAKTNDQSTPVPGGTLVTYTLTARNANTDGSATNRPPLHDTFLVDCVPEGMTFDAYGADPGRAPAPGGAANGCPTGTTALVWALDTLAPGATVARTYTAFLPPDAVGGTAYTNTATLSGSTLDDGKAGPTDEDNPLERSMSATASSTVRIVGAEMQKSVTPDRATIGEEVTWTISYVHPPNTVFYDGSVIDQLPAGIEGAEITSVSCEILTTPTTPCTLNATPLADAPGPGGSTLVGWTFGDEPALDDPRLITVTFRSTIADIGSNVAGAGVTNTVVAKWNVTPDGPNDAPTSAGDEFDLTGPSGSATVTVLEPNLTIDKTVDDVTPGPTDRFRYTLTVTNAMSPTASAAYDGVVTDAVPTGVVVDPTSITFGGELTGADPVTGGGLITWDATDLSNALPPGASIVLSYEAVLAPSSGLTSAPLTNTATVESYRSLDDAGRVYAGPDDQAVVNPAFPHLETTKTALSPSPAYIGEPFRWQVSVTNTGGAPAFGIDVVDTLPPGWTYVPGSTLITGPRGGTARIDPVTLLGRLTWSDLGTLQPGQSATVAFDAVPGDSVVTNPGVGSGVAHVNTGQTFGEDATQATGNADGSYAGPPSTAQTFVDSADVRIAKTHTDPVVAGSTATWSVVVTNDGGDPAVGPWTVTDTLPTGVGLVSAGGTGWACTSTTTTVTCARTTAAETLASGASFPPITVVTSVPATTPSGTVLTNAVTVGDRTFDPDLANNTTTDDATVTASADLAVSKAHAGRLVAGQRAVWTVGVVNNGPSDSIAPLTLTDTLPAGTTFVSALGIGWSCSATGQVVTCTRGTTLAAGASAPQIVLTADIASDVTGTLTNTAVVAGTTPDPVPGNNTAVDPGPVVTIADLAIQKSHVGDFLAGTVGTYHLVVTNFGPSDAAAPVEITDTLPTGLSYVSSTDVTGTWTCGAAGQVVTCTLAGGLAVDDTVEVAIDVLVDPDLGTGEFTNTATVDSATDDPNLANNTDTDDTAFDSEADLLVEKTHTGVAVAGEQLTWTLQVSNAGPSSTPGDVVVSDTLPPGTTFVSATGAGWDCVESAGTVTCTDADGIAALTDAAPITLVVRVASDAGPSVILNHVSVDGPLVDPVPANNTDVDLVVVTDQADVGVQKAVVGSTTVDAGARVTYEITVSNAGPSDADTVVLTDVVPAGMSPLTASGPAGDGWTCTVAGATVTCHRPTFPAPAAGDPPTTSVITVVVFVATGVPPGTTLTNTATVSTATPGDDPADNTATATVTVRADADLRVTKSHGPDDDLLEAGTQMTYTVDVANLGPSDAAAPVTVVDTLPPGMTFVSSSGPWQCTGTTTVTCVLDGSGPLVALTSAPPLGLTVALDPDAPVGTLTNTADVSSPTPDPDTSNNTATDDVVVVRLADLDVRKTHEGRARIGDQVPFTITVSNLGPSSAANVGVVDTLPVGLTFVSASGTGWDCRGLLLVVSCTRSDPTELLAPGASEPDITVVVLVGPRAFSSVENVVTVSTTTPDGDRGAKEWVDDLDIPPQVDLEIVKTHDQPFLVGEDAVWTLTVTNHGPTDDPVPVVVRDVLPAGVTYVSASGDGVLCAANGQTVTCTRLGGLGLDETLTITLVVHVEAAAYPEVVNTATVSTLAEDTDPANDSSTDPAEIPPVSLLAIRKDLVSQVGADGTFQIVVTNTGPQATTTPVVVTDTVPEGLTVTGVESAPAVPGGPTWSCGTIGATVTCTYASTLAVGAQAPPILVHTDSSGVAPGTSVRNVATASGGQPPELCPECVPVTDDAVLAVPAAAAGGLSATGAAAVADLALLALALLVLGSALTVARQRWHRPDLR</sequence>
<feature type="domain" description="DUF11" evidence="4">
    <location>
        <begin position="1822"/>
        <end position="1937"/>
    </location>
</feature>
<feature type="domain" description="DUF11" evidence="4">
    <location>
        <begin position="2203"/>
        <end position="2332"/>
    </location>
</feature>
<evidence type="ECO:0000259" key="4">
    <source>
        <dbReference type="Pfam" id="PF01345"/>
    </source>
</evidence>
<feature type="domain" description="DUF11" evidence="4">
    <location>
        <begin position="2597"/>
        <end position="2712"/>
    </location>
</feature>
<feature type="domain" description="DUF11" evidence="4">
    <location>
        <begin position="2076"/>
        <end position="2192"/>
    </location>
</feature>
<gene>
    <name evidence="5" type="ORF">Cch01nite_30870</name>
</gene>
<feature type="transmembrane region" description="Helical" evidence="2">
    <location>
        <begin position="2871"/>
        <end position="2888"/>
    </location>
</feature>
<evidence type="ECO:0000256" key="2">
    <source>
        <dbReference type="SAM" id="Phobius"/>
    </source>
</evidence>
<dbReference type="GO" id="GO:0005975">
    <property type="term" value="P:carbohydrate metabolic process"/>
    <property type="evidence" value="ECO:0007669"/>
    <property type="project" value="UniProtKB-ARBA"/>
</dbReference>
<dbReference type="NCBIfam" id="TIGR01451">
    <property type="entry name" value="B_ant_repeat"/>
    <property type="match status" value="9"/>
</dbReference>
<evidence type="ECO:0000256" key="3">
    <source>
        <dbReference type="SAM" id="SignalP"/>
    </source>
</evidence>
<dbReference type="InterPro" id="IPR001434">
    <property type="entry name" value="OmcB-like_DUF11"/>
</dbReference>
<keyword evidence="6" id="KW-1185">Reference proteome</keyword>
<feature type="domain" description="DUF11" evidence="4">
    <location>
        <begin position="1543"/>
        <end position="1636"/>
    </location>
</feature>
<feature type="domain" description="DUF11" evidence="4">
    <location>
        <begin position="1948"/>
        <end position="2066"/>
    </location>
</feature>
<proteinExistence type="predicted"/>
<feature type="region of interest" description="Disordered" evidence="1">
    <location>
        <begin position="1200"/>
        <end position="1228"/>
    </location>
</feature>
<feature type="region of interest" description="Disordered" evidence="1">
    <location>
        <begin position="2438"/>
        <end position="2457"/>
    </location>
</feature>
<accession>A0A919P5K1</accession>
<dbReference type="PANTHER" id="PTHR34819:SF3">
    <property type="entry name" value="CELL SURFACE PROTEIN"/>
    <property type="match status" value="1"/>
</dbReference>
<dbReference type="Gene3D" id="2.60.40.740">
    <property type="match status" value="1"/>
</dbReference>
<dbReference type="PANTHER" id="PTHR34819">
    <property type="entry name" value="LARGE CYSTEINE-RICH PERIPLASMIC PROTEIN OMCB"/>
    <property type="match status" value="1"/>
</dbReference>
<keyword evidence="2" id="KW-1133">Transmembrane helix</keyword>
<feature type="chain" id="PRO_5037425336" description="DUF11 domain-containing protein" evidence="3">
    <location>
        <begin position="23"/>
        <end position="2898"/>
    </location>
</feature>
<dbReference type="EMBL" id="BONK01000011">
    <property type="protein sequence ID" value="GIG22363.1"/>
    <property type="molecule type" value="Genomic_DNA"/>
</dbReference>
<comment type="caution">
    <text evidence="5">The sequence shown here is derived from an EMBL/GenBank/DDBJ whole genome shotgun (WGS) entry which is preliminary data.</text>
</comment>
<feature type="compositionally biased region" description="Polar residues" evidence="1">
    <location>
        <begin position="2438"/>
        <end position="2456"/>
    </location>
</feature>
<keyword evidence="2" id="KW-0812">Transmembrane</keyword>
<dbReference type="Gene3D" id="2.60.40.10">
    <property type="entry name" value="Immunoglobulins"/>
    <property type="match status" value="1"/>
</dbReference>
<feature type="domain" description="DUF11" evidence="4">
    <location>
        <begin position="1400"/>
        <end position="1517"/>
    </location>
</feature>
<dbReference type="InterPro" id="IPR013783">
    <property type="entry name" value="Ig-like_fold"/>
</dbReference>
<feature type="domain" description="DUF11" evidence="4">
    <location>
        <begin position="2339"/>
        <end position="2460"/>
    </location>
</feature>
<feature type="domain" description="DUF11" evidence="4">
    <location>
        <begin position="1691"/>
        <end position="1812"/>
    </location>
</feature>
<dbReference type="Proteomes" id="UP000632740">
    <property type="component" value="Unassembled WGS sequence"/>
</dbReference>
<evidence type="ECO:0000313" key="6">
    <source>
        <dbReference type="Proteomes" id="UP000632740"/>
    </source>
</evidence>
<keyword evidence="2" id="KW-0472">Membrane</keyword>
<feature type="signal peptide" evidence="3">
    <location>
        <begin position="1"/>
        <end position="22"/>
    </location>
</feature>
<reference evidence="5" key="1">
    <citation type="submission" date="2021-01" db="EMBL/GenBank/DDBJ databases">
        <title>Whole genome shotgun sequence of Cellulomonas chitinilytica NBRC 110799.</title>
        <authorList>
            <person name="Komaki H."/>
            <person name="Tamura T."/>
        </authorList>
    </citation>
    <scope>NUCLEOTIDE SEQUENCE</scope>
    <source>
        <strain evidence="5">NBRC 110799</strain>
    </source>
</reference>
<feature type="domain" description="DUF11" evidence="4">
    <location>
        <begin position="1085"/>
        <end position="1208"/>
    </location>
</feature>
<feature type="domain" description="DUF11" evidence="4">
    <location>
        <begin position="2731"/>
        <end position="2804"/>
    </location>
</feature>
<keyword evidence="3" id="KW-0732">Signal</keyword>
<evidence type="ECO:0000256" key="1">
    <source>
        <dbReference type="SAM" id="MobiDB-lite"/>
    </source>
</evidence>
<protein>
    <recommendedName>
        <fullName evidence="4">DUF11 domain-containing protein</fullName>
    </recommendedName>
</protein>
<organism evidence="5 6">
    <name type="scientific">Cellulomonas chitinilytica</name>
    <dbReference type="NCBI Taxonomy" id="398759"/>
    <lineage>
        <taxon>Bacteria</taxon>
        <taxon>Bacillati</taxon>
        <taxon>Actinomycetota</taxon>
        <taxon>Actinomycetes</taxon>
        <taxon>Micrococcales</taxon>
        <taxon>Cellulomonadaceae</taxon>
        <taxon>Cellulomonas</taxon>
    </lineage>
</organism>
<dbReference type="Pfam" id="PF01345">
    <property type="entry name" value="DUF11"/>
    <property type="match status" value="12"/>
</dbReference>
<feature type="domain" description="DUF11" evidence="4">
    <location>
        <begin position="2469"/>
        <end position="2580"/>
    </location>
</feature>
<evidence type="ECO:0000313" key="5">
    <source>
        <dbReference type="EMBL" id="GIG22363.1"/>
    </source>
</evidence>